<organism evidence="3 4">
    <name type="scientific">Fusarium agapanthi</name>
    <dbReference type="NCBI Taxonomy" id="1803897"/>
    <lineage>
        <taxon>Eukaryota</taxon>
        <taxon>Fungi</taxon>
        <taxon>Dikarya</taxon>
        <taxon>Ascomycota</taxon>
        <taxon>Pezizomycotina</taxon>
        <taxon>Sordariomycetes</taxon>
        <taxon>Hypocreomycetidae</taxon>
        <taxon>Hypocreales</taxon>
        <taxon>Nectriaceae</taxon>
        <taxon>Fusarium</taxon>
        <taxon>Fusarium fujikuroi species complex</taxon>
    </lineage>
</organism>
<dbReference type="AlphaFoldDB" id="A0A9P5E8Z6"/>
<dbReference type="OrthoDB" id="1937912at2759"/>
<evidence type="ECO:0000313" key="3">
    <source>
        <dbReference type="EMBL" id="KAF4494299.1"/>
    </source>
</evidence>
<evidence type="ECO:0000259" key="2">
    <source>
        <dbReference type="PROSITE" id="PS51186"/>
    </source>
</evidence>
<sequence length="270" mass="30098">MDSKQSLSWDPTSVAKRSASEDLTITVNTIYPVKAQVLHLNPKGTIGNTAVPEKPAVIVGRNGDVEFRVVFNDGGKESMETQDNLRSIYRSQYPEMSKDYIDHVNDPKYGSIAIVRMPQQTIGGITFRQLGTWNVAEVAFCAVKSEEQIKGYGAALIDHLKDYIKATSSITYLLAYADNYHIGFSVKQGFIRATLDESVWKECRKGLSPAGLSIISDIEWPTTVGNDFKALTLNETVNRASCRVDFVKDTQSPELWHSRYRLANPAEEVI</sequence>
<dbReference type="Pfam" id="PF00583">
    <property type="entry name" value="Acetyltransf_1"/>
    <property type="match status" value="1"/>
</dbReference>
<dbReference type="PANTHER" id="PTHR45750:SF3">
    <property type="entry name" value="HISTONE ACETYLTRANSFERASE"/>
    <property type="match status" value="1"/>
</dbReference>
<dbReference type="InterPro" id="IPR037800">
    <property type="entry name" value="GCN5"/>
</dbReference>
<reference evidence="3" key="1">
    <citation type="submission" date="2020-01" db="EMBL/GenBank/DDBJ databases">
        <title>Identification and distribution of gene clusters putatively required for synthesis of sphingolipid metabolism inhibitors in phylogenetically diverse species of the filamentous fungus Fusarium.</title>
        <authorList>
            <person name="Kim H.-S."/>
            <person name="Busman M."/>
            <person name="Brown D.W."/>
            <person name="Divon H."/>
            <person name="Uhlig S."/>
            <person name="Proctor R.H."/>
        </authorList>
    </citation>
    <scope>NUCLEOTIDE SEQUENCE</scope>
    <source>
        <strain evidence="3">NRRL 31653</strain>
    </source>
</reference>
<dbReference type="Gene3D" id="3.40.630.30">
    <property type="match status" value="1"/>
</dbReference>
<evidence type="ECO:0000256" key="1">
    <source>
        <dbReference type="ARBA" id="ARBA00023242"/>
    </source>
</evidence>
<dbReference type="GO" id="GO:0000123">
    <property type="term" value="C:histone acetyltransferase complex"/>
    <property type="evidence" value="ECO:0007669"/>
    <property type="project" value="TreeGrafter"/>
</dbReference>
<evidence type="ECO:0000313" key="4">
    <source>
        <dbReference type="Proteomes" id="UP000737391"/>
    </source>
</evidence>
<protein>
    <submittedName>
        <fullName evidence="3">Histone acetyltransferase</fullName>
    </submittedName>
</protein>
<comment type="caution">
    <text evidence="3">The sequence shown here is derived from an EMBL/GenBank/DDBJ whole genome shotgun (WGS) entry which is preliminary data.</text>
</comment>
<dbReference type="GO" id="GO:0010484">
    <property type="term" value="F:histone H3 acetyltransferase activity"/>
    <property type="evidence" value="ECO:0007669"/>
    <property type="project" value="TreeGrafter"/>
</dbReference>
<dbReference type="GO" id="GO:0045944">
    <property type="term" value="P:positive regulation of transcription by RNA polymerase II"/>
    <property type="evidence" value="ECO:0007669"/>
    <property type="project" value="TreeGrafter"/>
</dbReference>
<name>A0A9P5E8Z6_9HYPO</name>
<keyword evidence="1" id="KW-0539">Nucleus</keyword>
<dbReference type="InterPro" id="IPR000182">
    <property type="entry name" value="GNAT_dom"/>
</dbReference>
<accession>A0A9P5E8Z6</accession>
<dbReference type="InterPro" id="IPR016181">
    <property type="entry name" value="Acyl_CoA_acyltransferase"/>
</dbReference>
<keyword evidence="4" id="KW-1185">Reference proteome</keyword>
<dbReference type="Proteomes" id="UP000737391">
    <property type="component" value="Unassembled WGS sequence"/>
</dbReference>
<gene>
    <name evidence="3" type="ORF">FAGAP_9553</name>
</gene>
<dbReference type="EMBL" id="LUFC02000789">
    <property type="protein sequence ID" value="KAF4494299.1"/>
    <property type="molecule type" value="Genomic_DNA"/>
</dbReference>
<dbReference type="SUPFAM" id="SSF55729">
    <property type="entry name" value="Acyl-CoA N-acyltransferases (Nat)"/>
    <property type="match status" value="1"/>
</dbReference>
<dbReference type="PANTHER" id="PTHR45750">
    <property type="entry name" value="GH11602P"/>
    <property type="match status" value="1"/>
</dbReference>
<dbReference type="CDD" id="cd04301">
    <property type="entry name" value="NAT_SF"/>
    <property type="match status" value="1"/>
</dbReference>
<proteinExistence type="predicted"/>
<feature type="domain" description="N-acetyltransferase" evidence="2">
    <location>
        <begin position="65"/>
        <end position="206"/>
    </location>
</feature>
<dbReference type="PROSITE" id="PS51186">
    <property type="entry name" value="GNAT"/>
    <property type="match status" value="1"/>
</dbReference>